<comment type="caution">
    <text evidence="1">The sequence shown here is derived from an EMBL/GenBank/DDBJ whole genome shotgun (WGS) entry which is preliminary data.</text>
</comment>
<dbReference type="AlphaFoldDB" id="A0A444ZZZ6"/>
<accession>A0A444ZZZ6</accession>
<organism evidence="1 2">
    <name type="scientific">Arachis hypogaea</name>
    <name type="common">Peanut</name>
    <dbReference type="NCBI Taxonomy" id="3818"/>
    <lineage>
        <taxon>Eukaryota</taxon>
        <taxon>Viridiplantae</taxon>
        <taxon>Streptophyta</taxon>
        <taxon>Embryophyta</taxon>
        <taxon>Tracheophyta</taxon>
        <taxon>Spermatophyta</taxon>
        <taxon>Magnoliopsida</taxon>
        <taxon>eudicotyledons</taxon>
        <taxon>Gunneridae</taxon>
        <taxon>Pentapetalae</taxon>
        <taxon>rosids</taxon>
        <taxon>fabids</taxon>
        <taxon>Fabales</taxon>
        <taxon>Fabaceae</taxon>
        <taxon>Papilionoideae</taxon>
        <taxon>50 kb inversion clade</taxon>
        <taxon>dalbergioids sensu lato</taxon>
        <taxon>Dalbergieae</taxon>
        <taxon>Pterocarpus clade</taxon>
        <taxon>Arachis</taxon>
    </lineage>
</organism>
<evidence type="ECO:0000313" key="1">
    <source>
        <dbReference type="EMBL" id="RYR19757.1"/>
    </source>
</evidence>
<keyword evidence="2" id="KW-1185">Reference proteome</keyword>
<protein>
    <submittedName>
        <fullName evidence="1">Uncharacterized protein</fullName>
    </submittedName>
</protein>
<name>A0A444ZZZ6_ARAHY</name>
<reference evidence="1 2" key="1">
    <citation type="submission" date="2019-01" db="EMBL/GenBank/DDBJ databases">
        <title>Sequencing of cultivated peanut Arachis hypogaea provides insights into genome evolution and oil improvement.</title>
        <authorList>
            <person name="Chen X."/>
        </authorList>
    </citation>
    <scope>NUCLEOTIDE SEQUENCE [LARGE SCALE GENOMIC DNA]</scope>
    <source>
        <strain evidence="2">cv. Fuhuasheng</strain>
        <tissue evidence="1">Leaves</tissue>
    </source>
</reference>
<proteinExistence type="predicted"/>
<sequence>MTNTIADAIRLLIEADSSIKVKSIIAKVQSRFNYTVSYYKTWLEKQKLVAKIFDDWKVFYQTLPVWLKAMTAKISRTE</sequence>
<dbReference type="EMBL" id="SDMP01000013">
    <property type="protein sequence ID" value="RYR19757.1"/>
    <property type="molecule type" value="Genomic_DNA"/>
</dbReference>
<dbReference type="Proteomes" id="UP000289738">
    <property type="component" value="Chromosome B03"/>
</dbReference>
<evidence type="ECO:0000313" key="2">
    <source>
        <dbReference type="Proteomes" id="UP000289738"/>
    </source>
</evidence>
<gene>
    <name evidence="1" type="ORF">Ahy_B03g064649</name>
</gene>